<evidence type="ECO:0000313" key="2">
    <source>
        <dbReference type="EMBL" id="MBB3726443.1"/>
    </source>
</evidence>
<evidence type="ECO:0000313" key="3">
    <source>
        <dbReference type="Proteomes" id="UP000579945"/>
    </source>
</evidence>
<reference evidence="2 3" key="1">
    <citation type="submission" date="2020-08" db="EMBL/GenBank/DDBJ databases">
        <title>Sequencing the genomes of 1000 actinobacteria strains.</title>
        <authorList>
            <person name="Klenk H.-P."/>
        </authorList>
    </citation>
    <scope>NUCLEOTIDE SEQUENCE [LARGE SCALE GENOMIC DNA]</scope>
    <source>
        <strain evidence="2 3">DSM 44320</strain>
    </source>
</reference>
<comment type="caution">
    <text evidence="2">The sequence shown here is derived from an EMBL/GenBank/DDBJ whole genome shotgun (WGS) entry which is preliminary data.</text>
</comment>
<dbReference type="Gene3D" id="3.40.1000.10">
    <property type="entry name" value="Mog1/PsbP, alpha/beta/alpha sandwich"/>
    <property type="match status" value="1"/>
</dbReference>
<evidence type="ECO:0008006" key="4">
    <source>
        <dbReference type="Google" id="ProtNLM"/>
    </source>
</evidence>
<organism evidence="2 3">
    <name type="scientific">Nonomuraea dietziae</name>
    <dbReference type="NCBI Taxonomy" id="65515"/>
    <lineage>
        <taxon>Bacteria</taxon>
        <taxon>Bacillati</taxon>
        <taxon>Actinomycetota</taxon>
        <taxon>Actinomycetes</taxon>
        <taxon>Streptosporangiales</taxon>
        <taxon>Streptosporangiaceae</taxon>
        <taxon>Nonomuraea</taxon>
    </lineage>
</organism>
<keyword evidence="3" id="KW-1185">Reference proteome</keyword>
<feature type="signal peptide" evidence="1">
    <location>
        <begin position="1"/>
        <end position="21"/>
    </location>
</feature>
<name>A0A7W5YA06_9ACTN</name>
<proteinExistence type="predicted"/>
<gene>
    <name evidence="2" type="ORF">FHR33_002303</name>
</gene>
<dbReference type="Proteomes" id="UP000579945">
    <property type="component" value="Unassembled WGS sequence"/>
</dbReference>
<keyword evidence="1" id="KW-0732">Signal</keyword>
<dbReference type="RefSeq" id="WP_183645892.1">
    <property type="nucleotide sequence ID" value="NZ_BAAAXX010000113.1"/>
</dbReference>
<dbReference type="GeneID" id="95388806"/>
<sequence length="231" mass="25863">MKETRAWTRWAAITVAAFLMAGTAACGQAEYTYVRDREGTTYFRVPSSFSKVDSTQIDLLLSGDHPNSETAKLRKQLVWSTAFDQSAEPAVDHLLGSQDPFVYSTVHLLTEPQRNMISLNTMRDFVLPVTEEMRQAYAQRLMEAGQRPMLTGFELLNDQQLALGDGARGVRVRFNYQIGDTVQTFDQTAYLDRTGGTVSVLLIRCTAECFGKRAAEFDKIAESFKLLKLPG</sequence>
<protein>
    <recommendedName>
        <fullName evidence="4">Lipoprotein</fullName>
    </recommendedName>
</protein>
<accession>A0A7W5YA06</accession>
<dbReference type="AlphaFoldDB" id="A0A7W5YA06"/>
<dbReference type="EMBL" id="JACIBV010000001">
    <property type="protein sequence ID" value="MBB3726443.1"/>
    <property type="molecule type" value="Genomic_DNA"/>
</dbReference>
<feature type="chain" id="PRO_5039635450" description="Lipoprotein" evidence="1">
    <location>
        <begin position="22"/>
        <end position="231"/>
    </location>
</feature>
<evidence type="ECO:0000256" key="1">
    <source>
        <dbReference type="SAM" id="SignalP"/>
    </source>
</evidence>
<dbReference type="PROSITE" id="PS51257">
    <property type="entry name" value="PROKAR_LIPOPROTEIN"/>
    <property type="match status" value="1"/>
</dbReference>